<organism evidence="2 3">
    <name type="scientific">Xylona heveae (strain CBS 132557 / TC161)</name>
    <dbReference type="NCBI Taxonomy" id="1328760"/>
    <lineage>
        <taxon>Eukaryota</taxon>
        <taxon>Fungi</taxon>
        <taxon>Dikarya</taxon>
        <taxon>Ascomycota</taxon>
        <taxon>Pezizomycotina</taxon>
        <taxon>Xylonomycetes</taxon>
        <taxon>Xylonales</taxon>
        <taxon>Xylonaceae</taxon>
        <taxon>Xylona</taxon>
    </lineage>
</organism>
<evidence type="ECO:0000256" key="1">
    <source>
        <dbReference type="SAM" id="MobiDB-lite"/>
    </source>
</evidence>
<feature type="compositionally biased region" description="Acidic residues" evidence="1">
    <location>
        <begin position="46"/>
        <end position="56"/>
    </location>
</feature>
<dbReference type="RefSeq" id="XP_018190560.1">
    <property type="nucleotide sequence ID" value="XM_018335771.1"/>
</dbReference>
<gene>
    <name evidence="2" type="ORF">L228DRAFT_280282</name>
</gene>
<dbReference type="InParanoid" id="A0A165IK18"/>
<protein>
    <submittedName>
        <fullName evidence="2">Uncharacterized protein</fullName>
    </submittedName>
</protein>
<evidence type="ECO:0000313" key="2">
    <source>
        <dbReference type="EMBL" id="KZF25005.1"/>
    </source>
</evidence>
<dbReference type="OrthoDB" id="4196148at2759"/>
<name>A0A165IK18_XYLHT</name>
<dbReference type="AlphaFoldDB" id="A0A165IK18"/>
<sequence>MNESRLCAQPDGAPPAYNLHVSAGAASSRTRPTADSKHEEYATESVEQEEGEEQGQEEAPPSDETPTRPSSDKPLSLTMDADLIYPTEPPSLALYHIPRLLTWHGDRVYLHRSVPGKQRENGTRRKVRDQDLYEIRGEVFTSSVYEIVGKRRGCYGTGNATMKRRRSLFGDIWEISFKNRLVLRYDKNQWKDSNQKLVAVEEKGSNAPILKIQQGVDEPLRDLIVAGWCTQIWRQNTKTDLATTLTRGREFIKTAYGGSPSLAARFAGA</sequence>
<dbReference type="Proteomes" id="UP000076632">
    <property type="component" value="Unassembled WGS sequence"/>
</dbReference>
<dbReference type="EMBL" id="KV407455">
    <property type="protein sequence ID" value="KZF25005.1"/>
    <property type="molecule type" value="Genomic_DNA"/>
</dbReference>
<proteinExistence type="predicted"/>
<accession>A0A165IK18</accession>
<reference evidence="2 3" key="1">
    <citation type="journal article" date="2016" name="Fungal Biol.">
        <title>The genome of Xylona heveae provides a window into fungal endophytism.</title>
        <authorList>
            <person name="Gazis R."/>
            <person name="Kuo A."/>
            <person name="Riley R."/>
            <person name="LaButti K."/>
            <person name="Lipzen A."/>
            <person name="Lin J."/>
            <person name="Amirebrahimi M."/>
            <person name="Hesse C.N."/>
            <person name="Spatafora J.W."/>
            <person name="Henrissat B."/>
            <person name="Hainaut M."/>
            <person name="Grigoriev I.V."/>
            <person name="Hibbett D.S."/>
        </authorList>
    </citation>
    <scope>NUCLEOTIDE SEQUENCE [LARGE SCALE GENOMIC DNA]</scope>
    <source>
        <strain evidence="2 3">TC161</strain>
    </source>
</reference>
<keyword evidence="3" id="KW-1185">Reference proteome</keyword>
<evidence type="ECO:0000313" key="3">
    <source>
        <dbReference type="Proteomes" id="UP000076632"/>
    </source>
</evidence>
<feature type="compositionally biased region" description="Basic and acidic residues" evidence="1">
    <location>
        <begin position="32"/>
        <end position="41"/>
    </location>
</feature>
<feature type="region of interest" description="Disordered" evidence="1">
    <location>
        <begin position="1"/>
        <end position="76"/>
    </location>
</feature>
<dbReference type="GeneID" id="28900908"/>